<keyword evidence="3 7" id="KW-0812">Transmembrane</keyword>
<feature type="transmembrane region" description="Helical" evidence="7">
    <location>
        <begin position="122"/>
        <end position="139"/>
    </location>
</feature>
<keyword evidence="4 7" id="KW-1133">Transmembrane helix</keyword>
<dbReference type="RefSeq" id="WP_086474069.1">
    <property type="nucleotide sequence ID" value="NZ_FXWJ01000003.1"/>
</dbReference>
<feature type="transmembrane region" description="Helical" evidence="7">
    <location>
        <begin position="52"/>
        <end position="69"/>
    </location>
</feature>
<dbReference type="InterPro" id="IPR007267">
    <property type="entry name" value="GtrA_DPMS_TM"/>
</dbReference>
<sequence length="197" mass="21586">MIPLLRRLWNGVAAYAVKFGVVGLIGFGLDVLVFNLLRVGVFGHDHLAQSPIGAKVISVSVAIVFNWIGNRYWTFREHRRKNFLLELGEYVIVSLGGMAIAVGCLFVSHYVLGFTSLLADNVASNVIGLGLGTLFRFFLYRFWVYGHHRADGLANLARAEEAQRTLFEEPPTDAARSAASPTEPGTMNGPLPRGPLS</sequence>
<evidence type="ECO:0000256" key="1">
    <source>
        <dbReference type="ARBA" id="ARBA00004141"/>
    </source>
</evidence>
<dbReference type="InterPro" id="IPR051401">
    <property type="entry name" value="GtrA_CellWall_Glycosyl"/>
</dbReference>
<proteinExistence type="inferred from homology"/>
<feature type="transmembrane region" description="Helical" evidence="7">
    <location>
        <begin position="90"/>
        <end position="110"/>
    </location>
</feature>
<gene>
    <name evidence="9" type="ORF">SAMN06295909_2254</name>
</gene>
<evidence type="ECO:0000259" key="8">
    <source>
        <dbReference type="Pfam" id="PF04138"/>
    </source>
</evidence>
<comment type="subcellular location">
    <subcellularLocation>
        <location evidence="1">Membrane</location>
        <topology evidence="1">Multi-pass membrane protein</topology>
    </subcellularLocation>
</comment>
<comment type="similarity">
    <text evidence="2">Belongs to the GtrA family.</text>
</comment>
<feature type="domain" description="GtrA/DPMS transmembrane" evidence="8">
    <location>
        <begin position="18"/>
        <end position="144"/>
    </location>
</feature>
<evidence type="ECO:0000256" key="6">
    <source>
        <dbReference type="SAM" id="MobiDB-lite"/>
    </source>
</evidence>
<feature type="region of interest" description="Disordered" evidence="6">
    <location>
        <begin position="168"/>
        <end position="197"/>
    </location>
</feature>
<evidence type="ECO:0000313" key="9">
    <source>
        <dbReference type="EMBL" id="SMQ70731.1"/>
    </source>
</evidence>
<dbReference type="PANTHER" id="PTHR38459:SF1">
    <property type="entry name" value="PROPHAGE BACTOPRENOL-LINKED GLUCOSE TRANSLOCASE HOMOLOG"/>
    <property type="match status" value="1"/>
</dbReference>
<dbReference type="PANTHER" id="PTHR38459">
    <property type="entry name" value="PROPHAGE BACTOPRENOL-LINKED GLUCOSE TRANSLOCASE HOMOLOG"/>
    <property type="match status" value="1"/>
</dbReference>
<dbReference type="EMBL" id="FXWJ01000003">
    <property type="protein sequence ID" value="SMQ70731.1"/>
    <property type="molecule type" value="Genomic_DNA"/>
</dbReference>
<feature type="transmembrane region" description="Helical" evidence="7">
    <location>
        <begin position="12"/>
        <end position="32"/>
    </location>
</feature>
<keyword evidence="5 7" id="KW-0472">Membrane</keyword>
<comment type="caution">
    <text evidence="9">The sequence shown here is derived from an EMBL/GenBank/DDBJ whole genome shotgun (WGS) entry which is preliminary data.</text>
</comment>
<reference evidence="9 10" key="1">
    <citation type="submission" date="2017-04" db="EMBL/GenBank/DDBJ databases">
        <authorList>
            <person name="Varghese N."/>
            <person name="Submissions S."/>
        </authorList>
    </citation>
    <scope>NUCLEOTIDE SEQUENCE [LARGE SCALE GENOMIC DNA]</scope>
    <source>
        <strain evidence="9 10">VKM Ac-1784</strain>
    </source>
</reference>
<dbReference type="Proteomes" id="UP000194464">
    <property type="component" value="Unassembled WGS sequence"/>
</dbReference>
<accession>A0ABY1RFE6</accession>
<organism evidence="9 10">
    <name type="scientific">Plantibacter elymi</name>
    <name type="common">nom. nud.</name>
    <dbReference type="NCBI Taxonomy" id="199708"/>
    <lineage>
        <taxon>Bacteria</taxon>
        <taxon>Bacillati</taxon>
        <taxon>Actinomycetota</taxon>
        <taxon>Actinomycetes</taxon>
        <taxon>Micrococcales</taxon>
        <taxon>Microbacteriaceae</taxon>
        <taxon>Plantibacter</taxon>
    </lineage>
</organism>
<evidence type="ECO:0000256" key="2">
    <source>
        <dbReference type="ARBA" id="ARBA00009399"/>
    </source>
</evidence>
<evidence type="ECO:0000313" key="10">
    <source>
        <dbReference type="Proteomes" id="UP000194464"/>
    </source>
</evidence>
<keyword evidence="10" id="KW-1185">Reference proteome</keyword>
<evidence type="ECO:0000256" key="4">
    <source>
        <dbReference type="ARBA" id="ARBA00022989"/>
    </source>
</evidence>
<evidence type="ECO:0000256" key="3">
    <source>
        <dbReference type="ARBA" id="ARBA00022692"/>
    </source>
</evidence>
<evidence type="ECO:0000256" key="5">
    <source>
        <dbReference type="ARBA" id="ARBA00023136"/>
    </source>
</evidence>
<dbReference type="Pfam" id="PF04138">
    <property type="entry name" value="GtrA_DPMS_TM"/>
    <property type="match status" value="1"/>
</dbReference>
<protein>
    <submittedName>
        <fullName evidence="9">Flippase GtrA (Transmembrane translocase of bactoprenol-linked glucose)</fullName>
    </submittedName>
</protein>
<name>A0ABY1RFE6_9MICO</name>
<evidence type="ECO:0000256" key="7">
    <source>
        <dbReference type="SAM" id="Phobius"/>
    </source>
</evidence>